<dbReference type="PROSITE" id="PS00747">
    <property type="entry name" value="GLUTR"/>
    <property type="match status" value="1"/>
</dbReference>
<dbReference type="FunFam" id="3.30.460.30:FF:000001">
    <property type="entry name" value="Glutamyl-tRNA reductase"/>
    <property type="match status" value="1"/>
</dbReference>
<dbReference type="Pfam" id="PF05201">
    <property type="entry name" value="GlutR_N"/>
    <property type="match status" value="1"/>
</dbReference>
<dbReference type="InterPro" id="IPR000343">
    <property type="entry name" value="4pyrrol_synth_GluRdtase"/>
</dbReference>
<dbReference type="Gene3D" id="3.40.50.720">
    <property type="entry name" value="NAD(P)-binding Rossmann-like Domain"/>
    <property type="match status" value="1"/>
</dbReference>
<dbReference type="InterPro" id="IPR006151">
    <property type="entry name" value="Shikm_DH/Glu-tRNA_Rdtase"/>
</dbReference>
<protein>
    <recommendedName>
        <fullName evidence="3">glutamyl-tRNA reductase</fullName>
        <ecNumber evidence="3">1.2.1.70</ecNumber>
    </recommendedName>
</protein>
<evidence type="ECO:0000256" key="4">
    <source>
        <dbReference type="ARBA" id="ARBA00022857"/>
    </source>
</evidence>
<dbReference type="Pfam" id="PF00745">
    <property type="entry name" value="GlutR_dimer"/>
    <property type="match status" value="1"/>
</dbReference>
<dbReference type="PANTHER" id="PTHR43013">
    <property type="entry name" value="GLUTAMYL-TRNA REDUCTASE"/>
    <property type="match status" value="1"/>
</dbReference>
<accession>A0A3B1CHY7</accession>
<dbReference type="EC" id="1.2.1.70" evidence="3"/>
<comment type="pathway">
    <text evidence="1">Porphyrin-containing compound metabolism; protoporphyrin-IX biosynthesis; 5-aminolevulinate from L-glutamyl-tRNA(Glu): step 1/2.</text>
</comment>
<dbReference type="InterPro" id="IPR015896">
    <property type="entry name" value="4pyrrol_synth_GluRdtase_dimer"/>
</dbReference>
<dbReference type="UniPathway" id="UPA00251">
    <property type="reaction ID" value="UER00316"/>
</dbReference>
<dbReference type="NCBIfam" id="TIGR01035">
    <property type="entry name" value="hemA"/>
    <property type="match status" value="1"/>
</dbReference>
<keyword evidence="6" id="KW-0627">Porphyrin biosynthesis</keyword>
<dbReference type="CDD" id="cd05213">
    <property type="entry name" value="NAD_bind_Glutamyl_tRNA_reduct"/>
    <property type="match status" value="1"/>
</dbReference>
<dbReference type="InterPro" id="IPR036453">
    <property type="entry name" value="GluRdtase_dimer_dom_sf"/>
</dbReference>
<evidence type="ECO:0000256" key="6">
    <source>
        <dbReference type="ARBA" id="ARBA00023244"/>
    </source>
</evidence>
<dbReference type="Pfam" id="PF01488">
    <property type="entry name" value="Shikimate_DH"/>
    <property type="match status" value="1"/>
</dbReference>
<evidence type="ECO:0000256" key="7">
    <source>
        <dbReference type="ARBA" id="ARBA00047464"/>
    </source>
</evidence>
<dbReference type="InterPro" id="IPR036343">
    <property type="entry name" value="GluRdtase_N_sf"/>
</dbReference>
<dbReference type="GO" id="GO:0050661">
    <property type="term" value="F:NADP binding"/>
    <property type="evidence" value="ECO:0007669"/>
    <property type="project" value="InterPro"/>
</dbReference>
<dbReference type="InterPro" id="IPR018214">
    <property type="entry name" value="GluRdtase_CS"/>
</dbReference>
<reference evidence="11" key="1">
    <citation type="submission" date="2018-06" db="EMBL/GenBank/DDBJ databases">
        <authorList>
            <person name="Zhirakovskaya E."/>
        </authorList>
    </citation>
    <scope>NUCLEOTIDE SEQUENCE</scope>
</reference>
<dbReference type="HAMAP" id="MF_00087">
    <property type="entry name" value="Glu_tRNA_reductase"/>
    <property type="match status" value="1"/>
</dbReference>
<evidence type="ECO:0000313" key="11">
    <source>
        <dbReference type="EMBL" id="VAX26191.1"/>
    </source>
</evidence>
<gene>
    <name evidence="11" type="ORF">MNBD_NITROSPINAE02-1359</name>
</gene>
<organism evidence="11">
    <name type="scientific">hydrothermal vent metagenome</name>
    <dbReference type="NCBI Taxonomy" id="652676"/>
    <lineage>
        <taxon>unclassified sequences</taxon>
        <taxon>metagenomes</taxon>
        <taxon>ecological metagenomes</taxon>
    </lineage>
</organism>
<dbReference type="FunFam" id="3.40.50.720:FF:000031">
    <property type="entry name" value="Glutamyl-tRNA reductase"/>
    <property type="match status" value="1"/>
</dbReference>
<dbReference type="SUPFAM" id="SSF69075">
    <property type="entry name" value="Glutamyl tRNA-reductase dimerization domain"/>
    <property type="match status" value="1"/>
</dbReference>
<dbReference type="Gene3D" id="3.30.460.30">
    <property type="entry name" value="Glutamyl-tRNA reductase, N-terminal domain"/>
    <property type="match status" value="1"/>
</dbReference>
<keyword evidence="5 11" id="KW-0560">Oxidoreductase</keyword>
<keyword evidence="4" id="KW-0521">NADP</keyword>
<evidence type="ECO:0000256" key="5">
    <source>
        <dbReference type="ARBA" id="ARBA00023002"/>
    </source>
</evidence>
<dbReference type="GO" id="GO:0019353">
    <property type="term" value="P:protoporphyrinogen IX biosynthetic process from glutamate"/>
    <property type="evidence" value="ECO:0007669"/>
    <property type="project" value="TreeGrafter"/>
</dbReference>
<feature type="domain" description="Glutamyl-tRNA reductase N-terminal" evidence="10">
    <location>
        <begin position="6"/>
        <end position="157"/>
    </location>
</feature>
<dbReference type="AlphaFoldDB" id="A0A3B1CHY7"/>
<evidence type="ECO:0000259" key="10">
    <source>
        <dbReference type="Pfam" id="PF05201"/>
    </source>
</evidence>
<evidence type="ECO:0000259" key="9">
    <source>
        <dbReference type="Pfam" id="PF01488"/>
    </source>
</evidence>
<feature type="domain" description="Tetrapyrrole biosynthesis glutamyl-tRNA reductase dimerisation" evidence="8">
    <location>
        <begin position="321"/>
        <end position="420"/>
    </location>
</feature>
<dbReference type="SUPFAM" id="SSF51735">
    <property type="entry name" value="NAD(P)-binding Rossmann-fold domains"/>
    <property type="match status" value="1"/>
</dbReference>
<comment type="catalytic activity">
    <reaction evidence="7">
        <text>(S)-4-amino-5-oxopentanoate + tRNA(Glu) + NADP(+) = L-glutamyl-tRNA(Glu) + NADPH + H(+)</text>
        <dbReference type="Rhea" id="RHEA:12344"/>
        <dbReference type="Rhea" id="RHEA-COMP:9663"/>
        <dbReference type="Rhea" id="RHEA-COMP:9680"/>
        <dbReference type="ChEBI" id="CHEBI:15378"/>
        <dbReference type="ChEBI" id="CHEBI:57501"/>
        <dbReference type="ChEBI" id="CHEBI:57783"/>
        <dbReference type="ChEBI" id="CHEBI:58349"/>
        <dbReference type="ChEBI" id="CHEBI:78442"/>
        <dbReference type="ChEBI" id="CHEBI:78520"/>
        <dbReference type="EC" id="1.2.1.70"/>
    </reaction>
</comment>
<dbReference type="InterPro" id="IPR015895">
    <property type="entry name" value="4pyrrol_synth_GluRdtase_N"/>
</dbReference>
<dbReference type="PANTHER" id="PTHR43013:SF1">
    <property type="entry name" value="GLUTAMYL-TRNA REDUCTASE"/>
    <property type="match status" value="1"/>
</dbReference>
<dbReference type="GO" id="GO:0008883">
    <property type="term" value="F:glutamyl-tRNA reductase activity"/>
    <property type="evidence" value="ECO:0007669"/>
    <property type="project" value="UniProtKB-EC"/>
</dbReference>
<sequence length="424" mass="47331">MNLIALGLNHKTAPVEVREKLAMVDEIAGKGLNQLKEGSPEIIEGVILSTCNRVEIYARVTDIKLGVEELKSFLCKEHDIDRKILDESTYLFVLEEAVEHLFKVTSSLDSMMIGEPQILGQVKGAYRAAKELDATGAILNNLFERSFSVAKRVRNETAIAENAVSVSYAAVELARKIFGDLSAKSALLIGAGEMIELAGKHLVSHGVKTIVVVNRTHERAVELAKKLNGEAVGFDSVAEELNRCDIVISSTGAPRFVIRKELAQKVISQRRNQPIFFIDIAVPRDIEPSINEIDNCYLYDIDDLKNVVEANMAEREKEAIKAKEIIRHEVSQFLVWLDHLEVVPTIAALKEKMERIRQKEVEKTTARLHNLSEQDKEAIEKMTSAIINKSIHAPIVNIKTLAGKKDGHISLEIIRKVFDLDNEE</sequence>
<feature type="domain" description="Quinate/shikimate 5-dehydrogenase/glutamyl-tRNA reductase" evidence="9">
    <location>
        <begin position="172"/>
        <end position="307"/>
    </location>
</feature>
<evidence type="ECO:0000256" key="2">
    <source>
        <dbReference type="ARBA" id="ARBA00005916"/>
    </source>
</evidence>
<proteinExistence type="inferred from homology"/>
<evidence type="ECO:0000259" key="8">
    <source>
        <dbReference type="Pfam" id="PF00745"/>
    </source>
</evidence>
<evidence type="ECO:0000256" key="1">
    <source>
        <dbReference type="ARBA" id="ARBA00005059"/>
    </source>
</evidence>
<dbReference type="SUPFAM" id="SSF69742">
    <property type="entry name" value="Glutamyl tRNA-reductase catalytic, N-terminal domain"/>
    <property type="match status" value="1"/>
</dbReference>
<dbReference type="InterPro" id="IPR036291">
    <property type="entry name" value="NAD(P)-bd_dom_sf"/>
</dbReference>
<comment type="similarity">
    <text evidence="2">Belongs to the glutamyl-tRNA reductase family.</text>
</comment>
<dbReference type="EMBL" id="UOGE01000118">
    <property type="protein sequence ID" value="VAX26191.1"/>
    <property type="molecule type" value="Genomic_DNA"/>
</dbReference>
<name>A0A3B1CHY7_9ZZZZ</name>
<dbReference type="PIRSF" id="PIRSF000445">
    <property type="entry name" value="4pyrrol_synth_GluRdtase"/>
    <property type="match status" value="1"/>
</dbReference>
<evidence type="ECO:0000256" key="3">
    <source>
        <dbReference type="ARBA" id="ARBA00012970"/>
    </source>
</evidence>